<dbReference type="EMBL" id="OIVN01006261">
    <property type="protein sequence ID" value="SPD29174.1"/>
    <property type="molecule type" value="Genomic_DNA"/>
</dbReference>
<keyword evidence="3" id="KW-0808">Transferase</keyword>
<feature type="region of interest" description="Disordered" evidence="6">
    <location>
        <begin position="56"/>
        <end position="87"/>
    </location>
</feature>
<evidence type="ECO:0000256" key="2">
    <source>
        <dbReference type="ARBA" id="ARBA00010271"/>
    </source>
</evidence>
<accession>A0A2N9IY07</accession>
<sequence>MATFSFSPSLLLLLTFLLLVLLEFISSLNGKNINLYFPSTVFSQIYHNAPPPAIANSSFDSTTPSSTPKQSDNFASHAKKKKNSRDRIEEELGRARAAIRKALRTQNYTSDREEIYIPRGCMYKNPIAFHQSHIEMVKRFKVWAYKEGELPMAHVGPMTYIYSIEGHFIDEMENGESPFMARHPDEAHAFFLPLSVSKIVDCFFRLEPYAFHGRLVRIFTDYINVIKDKYPYWNRSIGADHFMVSCHDWAPEIEWDDPEFYKNFIRVLCNANTSEGFKPKRDVSLPEFTSQGYPIYGLGPIRHGQAPSNRTILAFFAGGAHGDIRDVLFKHWRDKDDEVQVHEYLPDGQDYHQLMGQTKFCLCPSGSEVASPRVVEAMYQECVPVIISDNYTLPFSDVLDWSKFAVFIPPKRIPELKTILKGISQSRYLTLQQRVKQVARHFELNRPAKPFDILHMVLHSVWLRRLNIRLP</sequence>
<dbReference type="PANTHER" id="PTHR11062:SF267">
    <property type="entry name" value="EXOSTOSIN FAMILY PROTEIN"/>
    <property type="match status" value="1"/>
</dbReference>
<comment type="subcellular location">
    <subcellularLocation>
        <location evidence="1">Golgi apparatus membrane</location>
        <topology evidence="1">Single-pass type II membrane protein</topology>
    </subcellularLocation>
</comment>
<dbReference type="Gene3D" id="3.40.50.2000">
    <property type="entry name" value="Glycogen Phosphorylase B"/>
    <property type="match status" value="1"/>
</dbReference>
<keyword evidence="3" id="KW-0328">Glycosyltransferase</keyword>
<feature type="domain" description="Exostosin GT47" evidence="8">
    <location>
        <begin position="138"/>
        <end position="421"/>
    </location>
</feature>
<feature type="signal peptide" evidence="7">
    <location>
        <begin position="1"/>
        <end position="30"/>
    </location>
</feature>
<dbReference type="InterPro" id="IPR040911">
    <property type="entry name" value="Exostosin_GT47"/>
</dbReference>
<feature type="chain" id="PRO_5014841517" description="Exostosin GT47 domain-containing protein" evidence="7">
    <location>
        <begin position="31"/>
        <end position="471"/>
    </location>
</feature>
<keyword evidence="5" id="KW-0333">Golgi apparatus</keyword>
<keyword evidence="7" id="KW-0732">Signal</keyword>
<gene>
    <name evidence="9" type="ORF">FSB_LOCUS57056</name>
</gene>
<evidence type="ECO:0000256" key="6">
    <source>
        <dbReference type="SAM" id="MobiDB-lite"/>
    </source>
</evidence>
<reference evidence="9" key="1">
    <citation type="submission" date="2018-02" db="EMBL/GenBank/DDBJ databases">
        <authorList>
            <person name="Cohen D.B."/>
            <person name="Kent A.D."/>
        </authorList>
    </citation>
    <scope>NUCLEOTIDE SEQUENCE</scope>
</reference>
<evidence type="ECO:0000256" key="7">
    <source>
        <dbReference type="SAM" id="SignalP"/>
    </source>
</evidence>
<comment type="similarity">
    <text evidence="2">Belongs to the glycosyltransferase 47 family.</text>
</comment>
<keyword evidence="4" id="KW-0812">Transmembrane</keyword>
<dbReference type="GO" id="GO:0016757">
    <property type="term" value="F:glycosyltransferase activity"/>
    <property type="evidence" value="ECO:0007669"/>
    <property type="project" value="UniProtKB-KW"/>
</dbReference>
<evidence type="ECO:0000259" key="8">
    <source>
        <dbReference type="Pfam" id="PF03016"/>
    </source>
</evidence>
<dbReference type="Pfam" id="PF03016">
    <property type="entry name" value="Exostosin_GT47"/>
    <property type="match status" value="1"/>
</dbReference>
<dbReference type="AlphaFoldDB" id="A0A2N9IY07"/>
<evidence type="ECO:0000313" key="9">
    <source>
        <dbReference type="EMBL" id="SPD29174.1"/>
    </source>
</evidence>
<keyword evidence="4" id="KW-0735">Signal-anchor</keyword>
<evidence type="ECO:0000256" key="5">
    <source>
        <dbReference type="ARBA" id="ARBA00023034"/>
    </source>
</evidence>
<name>A0A2N9IY07_FAGSY</name>
<dbReference type="PANTHER" id="PTHR11062">
    <property type="entry name" value="EXOSTOSIN HEPARAN SULFATE GLYCOSYLTRANSFERASE -RELATED"/>
    <property type="match status" value="1"/>
</dbReference>
<evidence type="ECO:0000256" key="3">
    <source>
        <dbReference type="ARBA" id="ARBA00022676"/>
    </source>
</evidence>
<proteinExistence type="inferred from homology"/>
<dbReference type="InterPro" id="IPR004263">
    <property type="entry name" value="Exostosin"/>
</dbReference>
<organism evidence="9">
    <name type="scientific">Fagus sylvatica</name>
    <name type="common">Beechnut</name>
    <dbReference type="NCBI Taxonomy" id="28930"/>
    <lineage>
        <taxon>Eukaryota</taxon>
        <taxon>Viridiplantae</taxon>
        <taxon>Streptophyta</taxon>
        <taxon>Embryophyta</taxon>
        <taxon>Tracheophyta</taxon>
        <taxon>Spermatophyta</taxon>
        <taxon>Magnoliopsida</taxon>
        <taxon>eudicotyledons</taxon>
        <taxon>Gunneridae</taxon>
        <taxon>Pentapetalae</taxon>
        <taxon>rosids</taxon>
        <taxon>fabids</taxon>
        <taxon>Fagales</taxon>
        <taxon>Fagaceae</taxon>
        <taxon>Fagus</taxon>
    </lineage>
</organism>
<dbReference type="GO" id="GO:0000139">
    <property type="term" value="C:Golgi membrane"/>
    <property type="evidence" value="ECO:0007669"/>
    <property type="project" value="UniProtKB-SubCell"/>
</dbReference>
<protein>
    <recommendedName>
        <fullName evidence="8">Exostosin GT47 domain-containing protein</fullName>
    </recommendedName>
</protein>
<evidence type="ECO:0000256" key="4">
    <source>
        <dbReference type="ARBA" id="ARBA00022968"/>
    </source>
</evidence>
<evidence type="ECO:0000256" key="1">
    <source>
        <dbReference type="ARBA" id="ARBA00004323"/>
    </source>
</evidence>